<organism evidence="3 5">
    <name type="scientific">Micrococcus lylae</name>
    <dbReference type="NCBI Taxonomy" id="1273"/>
    <lineage>
        <taxon>Bacteria</taxon>
        <taxon>Bacillati</taxon>
        <taxon>Actinomycetota</taxon>
        <taxon>Actinomycetes</taxon>
        <taxon>Micrococcales</taxon>
        <taxon>Micrococcaceae</taxon>
        <taxon>Micrococcus</taxon>
    </lineage>
</organism>
<accession>A0A1R4JFL3</accession>
<sequence length="106" mass="10602">MSRTRLAGIALPLLLTAALTGCTETGGSTTSTPTTASPSALVGTSPTGSGESAAEATISAKATAPSSPSEEEWPAELYQAGGTAYEDYLREQQGPDGFGHLLGEVA</sequence>
<dbReference type="RefSeq" id="WP_067190647.1">
    <property type="nucleotide sequence ID" value="NZ_FUKP01000057.1"/>
</dbReference>
<feature type="region of interest" description="Disordered" evidence="1">
    <location>
        <begin position="22"/>
        <end position="79"/>
    </location>
</feature>
<dbReference type="Proteomes" id="UP000196230">
    <property type="component" value="Unassembled WGS sequence"/>
</dbReference>
<feature type="signal peptide" evidence="2">
    <location>
        <begin position="1"/>
        <end position="17"/>
    </location>
</feature>
<dbReference type="PROSITE" id="PS51257">
    <property type="entry name" value="PROKAR_LIPOPROTEIN"/>
    <property type="match status" value="1"/>
</dbReference>
<reference evidence="4 6" key="2">
    <citation type="submission" date="2019-03" db="EMBL/GenBank/DDBJ databases">
        <title>Reclassification of Micrococcus aloeverae and Micrococcus yunnanensis as later heterotypic synonyms of Micrococcus luteus.</title>
        <authorList>
            <person name="Huang C.-H."/>
        </authorList>
    </citation>
    <scope>NUCLEOTIDE SEQUENCE [LARGE SCALE GENOMIC DNA]</scope>
    <source>
        <strain evidence="4 6">BCRC 12151</strain>
    </source>
</reference>
<feature type="compositionally biased region" description="Low complexity" evidence="1">
    <location>
        <begin position="22"/>
        <end position="40"/>
    </location>
</feature>
<proteinExistence type="predicted"/>
<dbReference type="EMBL" id="SPKT01000016">
    <property type="protein sequence ID" value="TFH98517.1"/>
    <property type="molecule type" value="Genomic_DNA"/>
</dbReference>
<evidence type="ECO:0000256" key="2">
    <source>
        <dbReference type="SAM" id="SignalP"/>
    </source>
</evidence>
<keyword evidence="6" id="KW-1185">Reference proteome</keyword>
<feature type="chain" id="PRO_5039727267" evidence="2">
    <location>
        <begin position="18"/>
        <end position="106"/>
    </location>
</feature>
<name>A0A1R4JFL3_9MICC</name>
<gene>
    <name evidence="4" type="ORF">E4A49_08360</name>
    <name evidence="3" type="ORF">FM125_08255</name>
</gene>
<evidence type="ECO:0000313" key="6">
    <source>
        <dbReference type="Proteomes" id="UP000297477"/>
    </source>
</evidence>
<reference evidence="3 5" key="1">
    <citation type="submission" date="2017-02" db="EMBL/GenBank/DDBJ databases">
        <authorList>
            <person name="Peterson S.W."/>
        </authorList>
    </citation>
    <scope>NUCLEOTIDE SEQUENCE [LARGE SCALE GENOMIC DNA]</scope>
    <source>
        <strain evidence="3 5">2B3F</strain>
    </source>
</reference>
<feature type="compositionally biased region" description="Low complexity" evidence="1">
    <location>
        <begin position="51"/>
        <end position="68"/>
    </location>
</feature>
<evidence type="ECO:0000256" key="1">
    <source>
        <dbReference type="SAM" id="MobiDB-lite"/>
    </source>
</evidence>
<evidence type="ECO:0000313" key="3">
    <source>
        <dbReference type="EMBL" id="SJN30789.1"/>
    </source>
</evidence>
<dbReference type="Proteomes" id="UP000297477">
    <property type="component" value="Unassembled WGS sequence"/>
</dbReference>
<dbReference type="EMBL" id="FUKP01000057">
    <property type="protein sequence ID" value="SJN30789.1"/>
    <property type="molecule type" value="Genomic_DNA"/>
</dbReference>
<evidence type="ECO:0000313" key="5">
    <source>
        <dbReference type="Proteomes" id="UP000196230"/>
    </source>
</evidence>
<evidence type="ECO:0000313" key="4">
    <source>
        <dbReference type="EMBL" id="TFH98517.1"/>
    </source>
</evidence>
<dbReference type="AlphaFoldDB" id="A0A1R4JFL3"/>
<protein>
    <submittedName>
        <fullName evidence="3">Uncharacterized protein</fullName>
    </submittedName>
</protein>
<keyword evidence="2" id="KW-0732">Signal</keyword>